<feature type="compositionally biased region" description="Low complexity" evidence="3">
    <location>
        <begin position="10"/>
        <end position="24"/>
    </location>
</feature>
<evidence type="ECO:0000256" key="2">
    <source>
        <dbReference type="ARBA" id="ARBA00022795"/>
    </source>
</evidence>
<sequence>MASVYHVAGSTTDTTKPTDTKSSTDNAALDKQAFLQLLIAQLKNQDPMSPMDNSQFVAQLAQFSSLEQMGNMATAIDELKESMVTLNSQSLLTQGAAMIGKEVVGQITTDGKTEKITGTISSVKWSEGSLTLMIGDQALGMEDILEIREAGTADPVTE</sequence>
<keyword evidence="4" id="KW-0969">Cilium</keyword>
<reference evidence="4 5" key="1">
    <citation type="submission" date="2019-12" db="EMBL/GenBank/DDBJ databases">
        <title>Sequence classification of anaerobic respiratory reductive dehalogenases: First we see many, then we see few.</title>
        <authorList>
            <person name="Molenda O."/>
            <person name="Puentes Jacome L.A."/>
            <person name="Cao X."/>
            <person name="Nesbo C.L."/>
            <person name="Tang S."/>
            <person name="Morson N."/>
            <person name="Patron J."/>
            <person name="Lomheim L."/>
            <person name="Wishart D.S."/>
            <person name="Edwards E.A."/>
        </authorList>
    </citation>
    <scope>NUCLEOTIDE SEQUENCE [LARGE SCALE GENOMIC DNA]</scope>
    <source>
        <strain evidence="4 5">12DCA</strain>
    </source>
</reference>
<dbReference type="AlphaFoldDB" id="A0A857DLD5"/>
<evidence type="ECO:0000256" key="1">
    <source>
        <dbReference type="ARBA" id="ARBA00010577"/>
    </source>
</evidence>
<dbReference type="Proteomes" id="UP000430508">
    <property type="component" value="Chromosome"/>
</dbReference>
<keyword evidence="2" id="KW-1005">Bacterial flagellum biogenesis</keyword>
<dbReference type="GO" id="GO:0044781">
    <property type="term" value="P:bacterial-type flagellum organization"/>
    <property type="evidence" value="ECO:0007669"/>
    <property type="project" value="UniProtKB-KW"/>
</dbReference>
<gene>
    <name evidence="4" type="ORF">GQ588_11515</name>
</gene>
<comment type="similarity">
    <text evidence="1">Belongs to the FlgD family.</text>
</comment>
<dbReference type="RefSeq" id="WP_019226155.1">
    <property type="nucleotide sequence ID" value="NZ_CP046996.1"/>
</dbReference>
<dbReference type="Pfam" id="PF03963">
    <property type="entry name" value="FlgD"/>
    <property type="match status" value="1"/>
</dbReference>
<evidence type="ECO:0000313" key="5">
    <source>
        <dbReference type="Proteomes" id="UP000430508"/>
    </source>
</evidence>
<protein>
    <submittedName>
        <fullName evidence="4">Flagellar biosynthesis protein FlgD</fullName>
    </submittedName>
</protein>
<name>A0A857DLD5_9FIRM</name>
<keyword evidence="4" id="KW-0282">Flagellum</keyword>
<organism evidence="4 5">
    <name type="scientific">Dehalobacter restrictus</name>
    <dbReference type="NCBI Taxonomy" id="55583"/>
    <lineage>
        <taxon>Bacteria</taxon>
        <taxon>Bacillati</taxon>
        <taxon>Bacillota</taxon>
        <taxon>Clostridia</taxon>
        <taxon>Eubacteriales</taxon>
        <taxon>Desulfitobacteriaceae</taxon>
        <taxon>Dehalobacter</taxon>
    </lineage>
</organism>
<evidence type="ECO:0000313" key="4">
    <source>
        <dbReference type="EMBL" id="QHA01219.1"/>
    </source>
</evidence>
<dbReference type="InterPro" id="IPR005648">
    <property type="entry name" value="FlgD"/>
</dbReference>
<keyword evidence="4" id="KW-0966">Cell projection</keyword>
<accession>A0A857DLD5</accession>
<proteinExistence type="inferred from homology"/>
<feature type="region of interest" description="Disordered" evidence="3">
    <location>
        <begin position="1"/>
        <end position="24"/>
    </location>
</feature>
<dbReference type="EMBL" id="CP046996">
    <property type="protein sequence ID" value="QHA01219.1"/>
    <property type="molecule type" value="Genomic_DNA"/>
</dbReference>
<evidence type="ECO:0000256" key="3">
    <source>
        <dbReference type="SAM" id="MobiDB-lite"/>
    </source>
</evidence>